<evidence type="ECO:0000256" key="2">
    <source>
        <dbReference type="ARBA" id="ARBA00093774"/>
    </source>
</evidence>
<keyword evidence="4" id="KW-0449">Lipoprotein</keyword>
<evidence type="ECO:0000259" key="3">
    <source>
        <dbReference type="Pfam" id="PF26580"/>
    </source>
</evidence>
<dbReference type="Pfam" id="PF26580">
    <property type="entry name" value="Mtb12_C"/>
    <property type="match status" value="1"/>
</dbReference>
<reference evidence="4 5" key="1">
    <citation type="journal article" date="2017" name="Int. J. Syst. Evol. Microbiol.">
        <title>Mycobacterium talmoniae sp. nov., a slowly growing mycobacterium isolated from human respiratory samples.</title>
        <authorList>
            <person name="Davidson R.M."/>
            <person name="DeGroote M.A."/>
            <person name="Marola J.L."/>
            <person name="Buss S."/>
            <person name="Jones V."/>
            <person name="McNeil M.R."/>
            <person name="Freifeld A.G."/>
            <person name="Elaine Epperson L."/>
            <person name="Hasan N.A."/>
            <person name="Jackson M."/>
            <person name="Iwen P.C."/>
            <person name="Salfinger M."/>
            <person name="Strong M."/>
        </authorList>
    </citation>
    <scope>NUCLEOTIDE SEQUENCE [LARGE SCALE GENOMIC DNA]</scope>
    <source>
        <strain evidence="4 5">ATCC BAA-2683</strain>
    </source>
</reference>
<comment type="similarity">
    <text evidence="2">Belongs to the MTB12 family.</text>
</comment>
<organism evidence="4 5">
    <name type="scientific">Mycobacterium talmoniae</name>
    <dbReference type="NCBI Taxonomy" id="1858794"/>
    <lineage>
        <taxon>Bacteria</taxon>
        <taxon>Bacillati</taxon>
        <taxon>Actinomycetota</taxon>
        <taxon>Actinomycetes</taxon>
        <taxon>Mycobacteriales</taxon>
        <taxon>Mycobacteriaceae</taxon>
        <taxon>Mycobacterium</taxon>
    </lineage>
</organism>
<keyword evidence="1" id="KW-0732">Signal</keyword>
<accession>A0A2S8BCL9</accession>
<evidence type="ECO:0000313" key="5">
    <source>
        <dbReference type="Proteomes" id="UP000238296"/>
    </source>
</evidence>
<gene>
    <name evidence="4" type="primary">lppK</name>
    <name evidence="4" type="ORF">C1Y40_05459</name>
</gene>
<name>A0A2S8BCL9_9MYCO</name>
<proteinExistence type="inferred from homology"/>
<dbReference type="AlphaFoldDB" id="A0A2S8BCL9"/>
<protein>
    <submittedName>
        <fullName evidence="4">Lipoprotein LppK</fullName>
    </submittedName>
</protein>
<comment type="caution">
    <text evidence="4">The sequence shown here is derived from an EMBL/GenBank/DDBJ whole genome shotgun (WGS) entry which is preliminary data.</text>
</comment>
<dbReference type="EMBL" id="PPEA01000824">
    <property type="protein sequence ID" value="PQM44385.1"/>
    <property type="molecule type" value="Genomic_DNA"/>
</dbReference>
<sequence>MLYRLADPGIPGTDKLNLVAGATAADAATLDKFAKALLDNGYTPPSFDATDLAWSDANPADVVATVTVNKPEPDGGFSIPMEFKPHQGGWQLSRETYDMLLNLGKTSAPTSPGPPG</sequence>
<evidence type="ECO:0000256" key="1">
    <source>
        <dbReference type="ARBA" id="ARBA00022729"/>
    </source>
</evidence>
<dbReference type="InterPro" id="IPR058644">
    <property type="entry name" value="Mtb12-like_C"/>
</dbReference>
<feature type="domain" description="Low molecular weight antigen MTB12-like C-terminal" evidence="3">
    <location>
        <begin position="2"/>
        <end position="105"/>
    </location>
</feature>
<evidence type="ECO:0000313" key="4">
    <source>
        <dbReference type="EMBL" id="PQM44385.1"/>
    </source>
</evidence>
<dbReference type="Proteomes" id="UP000238296">
    <property type="component" value="Unassembled WGS sequence"/>
</dbReference>